<accession>A0ABQ8UB16</accession>
<evidence type="ECO:0000313" key="2">
    <source>
        <dbReference type="Proteomes" id="UP001141327"/>
    </source>
</evidence>
<dbReference type="EMBL" id="JAPMOS010000148">
    <property type="protein sequence ID" value="KAJ4454550.1"/>
    <property type="molecule type" value="Genomic_DNA"/>
</dbReference>
<gene>
    <name evidence="1" type="ORF">PAPYR_10698</name>
</gene>
<organism evidence="1 2">
    <name type="scientific">Paratrimastix pyriformis</name>
    <dbReference type="NCBI Taxonomy" id="342808"/>
    <lineage>
        <taxon>Eukaryota</taxon>
        <taxon>Metamonada</taxon>
        <taxon>Preaxostyla</taxon>
        <taxon>Paratrimastigidae</taxon>
        <taxon>Paratrimastix</taxon>
    </lineage>
</organism>
<sequence>MDQNFQNCFSFSHPEQRNLLRKQQLQISCLSLHRRETRLSNAGMHFRFVTPHTTAELSLDTDARSGETHSISAPPLSSALIILGFNPTITAPTPVT</sequence>
<evidence type="ECO:0000313" key="1">
    <source>
        <dbReference type="EMBL" id="KAJ4454550.1"/>
    </source>
</evidence>
<name>A0ABQ8UB16_9EUKA</name>
<comment type="caution">
    <text evidence="1">The sequence shown here is derived from an EMBL/GenBank/DDBJ whole genome shotgun (WGS) entry which is preliminary data.</text>
</comment>
<dbReference type="Proteomes" id="UP001141327">
    <property type="component" value="Unassembled WGS sequence"/>
</dbReference>
<keyword evidence="2" id="KW-1185">Reference proteome</keyword>
<proteinExistence type="predicted"/>
<protein>
    <submittedName>
        <fullName evidence="1">Uncharacterized protein</fullName>
    </submittedName>
</protein>
<reference evidence="1" key="1">
    <citation type="journal article" date="2022" name="bioRxiv">
        <title>Genomics of Preaxostyla Flagellates Illuminates Evolutionary Transitions and the Path Towards Mitochondrial Loss.</title>
        <authorList>
            <person name="Novak L.V.F."/>
            <person name="Treitli S.C."/>
            <person name="Pyrih J."/>
            <person name="Halakuc P."/>
            <person name="Pipaliya S.V."/>
            <person name="Vacek V."/>
            <person name="Brzon O."/>
            <person name="Soukal P."/>
            <person name="Eme L."/>
            <person name="Dacks J.B."/>
            <person name="Karnkowska A."/>
            <person name="Elias M."/>
            <person name="Hampl V."/>
        </authorList>
    </citation>
    <scope>NUCLEOTIDE SEQUENCE</scope>
    <source>
        <strain evidence="1">RCP-MX</strain>
    </source>
</reference>